<gene>
    <name evidence="1" type="ORF">P154DRAFT_538642</name>
</gene>
<proteinExistence type="predicted"/>
<keyword evidence="2" id="KW-1185">Reference proteome</keyword>
<dbReference type="AlphaFoldDB" id="A0A6A5W1M9"/>
<dbReference type="EMBL" id="ML977636">
    <property type="protein sequence ID" value="KAF1995620.1"/>
    <property type="molecule type" value="Genomic_DNA"/>
</dbReference>
<organism evidence="1 2">
    <name type="scientific">Amniculicola lignicola CBS 123094</name>
    <dbReference type="NCBI Taxonomy" id="1392246"/>
    <lineage>
        <taxon>Eukaryota</taxon>
        <taxon>Fungi</taxon>
        <taxon>Dikarya</taxon>
        <taxon>Ascomycota</taxon>
        <taxon>Pezizomycotina</taxon>
        <taxon>Dothideomycetes</taxon>
        <taxon>Pleosporomycetidae</taxon>
        <taxon>Pleosporales</taxon>
        <taxon>Amniculicolaceae</taxon>
        <taxon>Amniculicola</taxon>
    </lineage>
</organism>
<sequence>MATPTYRRSRFVERFDLETSESELNHLFPQPSTPAMVSKAQSSLLSRAAEVVVSCFGRCIGSRKTPDRCRSVGGYAEKVEVAEESRHDSGYATVRPWLPPMEIEPPPPHSTFPKEEPTSTYSVAFLRPGPFIIEVGPPSSQDTLWGEDRDESTAQSMAVLPTVDVGPSFACDFSESEKCIGGTAPSLTIPPAVEVELLCSPNVLTREDCAYGIAPFPPFLPIPEDEPLSYNSLSSEDCGNFLWDNPWAKRACLHIFEGIPNCTIFNSDFLLRLGIL</sequence>
<evidence type="ECO:0000313" key="2">
    <source>
        <dbReference type="Proteomes" id="UP000799779"/>
    </source>
</evidence>
<accession>A0A6A5W1M9</accession>
<name>A0A6A5W1M9_9PLEO</name>
<reference evidence="1" key="1">
    <citation type="journal article" date="2020" name="Stud. Mycol.">
        <title>101 Dothideomycetes genomes: a test case for predicting lifestyles and emergence of pathogens.</title>
        <authorList>
            <person name="Haridas S."/>
            <person name="Albert R."/>
            <person name="Binder M."/>
            <person name="Bloem J."/>
            <person name="Labutti K."/>
            <person name="Salamov A."/>
            <person name="Andreopoulos B."/>
            <person name="Baker S."/>
            <person name="Barry K."/>
            <person name="Bills G."/>
            <person name="Bluhm B."/>
            <person name="Cannon C."/>
            <person name="Castanera R."/>
            <person name="Culley D."/>
            <person name="Daum C."/>
            <person name="Ezra D."/>
            <person name="Gonzalez J."/>
            <person name="Henrissat B."/>
            <person name="Kuo A."/>
            <person name="Liang C."/>
            <person name="Lipzen A."/>
            <person name="Lutzoni F."/>
            <person name="Magnuson J."/>
            <person name="Mondo S."/>
            <person name="Nolan M."/>
            <person name="Ohm R."/>
            <person name="Pangilinan J."/>
            <person name="Park H.-J."/>
            <person name="Ramirez L."/>
            <person name="Alfaro M."/>
            <person name="Sun H."/>
            <person name="Tritt A."/>
            <person name="Yoshinaga Y."/>
            <person name="Zwiers L.-H."/>
            <person name="Turgeon B."/>
            <person name="Goodwin S."/>
            <person name="Spatafora J."/>
            <person name="Crous P."/>
            <person name="Grigoriev I."/>
        </authorList>
    </citation>
    <scope>NUCLEOTIDE SEQUENCE</scope>
    <source>
        <strain evidence="1">CBS 123094</strain>
    </source>
</reference>
<evidence type="ECO:0000313" key="1">
    <source>
        <dbReference type="EMBL" id="KAF1995620.1"/>
    </source>
</evidence>
<dbReference type="Proteomes" id="UP000799779">
    <property type="component" value="Unassembled WGS sequence"/>
</dbReference>
<protein>
    <submittedName>
        <fullName evidence="1">Uncharacterized protein</fullName>
    </submittedName>
</protein>